<accession>A0A8S9JKZ9</accession>
<dbReference type="AlphaFoldDB" id="A0A8S9JKZ9"/>
<reference evidence="1" key="1">
    <citation type="submission" date="2019-12" db="EMBL/GenBank/DDBJ databases">
        <title>Genome sequencing and annotation of Brassica cretica.</title>
        <authorList>
            <person name="Studholme D.J."/>
            <person name="Sarris P.F."/>
        </authorList>
    </citation>
    <scope>NUCLEOTIDE SEQUENCE</scope>
    <source>
        <strain evidence="1">PFS-001/15</strain>
        <strain evidence="2">PFS-102/07</strain>
        <tissue evidence="1">Leaf</tissue>
    </source>
</reference>
<evidence type="ECO:0000313" key="1">
    <source>
        <dbReference type="EMBL" id="KAF2582389.1"/>
    </source>
</evidence>
<gene>
    <name evidence="1" type="ORF">F2Q68_00003932</name>
    <name evidence="2" type="ORF">F2Q70_00010834</name>
</gene>
<evidence type="ECO:0000313" key="3">
    <source>
        <dbReference type="Proteomes" id="UP000712281"/>
    </source>
</evidence>
<dbReference type="EMBL" id="QGKW02001660">
    <property type="protein sequence ID" value="KAF2582389.1"/>
    <property type="molecule type" value="Genomic_DNA"/>
</dbReference>
<evidence type="ECO:0000313" key="2">
    <source>
        <dbReference type="EMBL" id="KAF2610798.1"/>
    </source>
</evidence>
<dbReference type="EMBL" id="QGKY02000089">
    <property type="protein sequence ID" value="KAF2610798.1"/>
    <property type="molecule type" value="Genomic_DNA"/>
</dbReference>
<proteinExistence type="predicted"/>
<sequence length="112" mass="12914">MTFMTISLFPVEHFSKSLIERFSTSSMVDDIENDITASWPLGLDKILSKLRFVFVECCSALFQNCPLCFFFIFARDSIALGFYPVKNKLFVVAINLESHIHTIKPKEIDEIR</sequence>
<organism evidence="1 3">
    <name type="scientific">Brassica cretica</name>
    <name type="common">Mustard</name>
    <dbReference type="NCBI Taxonomy" id="69181"/>
    <lineage>
        <taxon>Eukaryota</taxon>
        <taxon>Viridiplantae</taxon>
        <taxon>Streptophyta</taxon>
        <taxon>Embryophyta</taxon>
        <taxon>Tracheophyta</taxon>
        <taxon>Spermatophyta</taxon>
        <taxon>Magnoliopsida</taxon>
        <taxon>eudicotyledons</taxon>
        <taxon>Gunneridae</taxon>
        <taxon>Pentapetalae</taxon>
        <taxon>rosids</taxon>
        <taxon>malvids</taxon>
        <taxon>Brassicales</taxon>
        <taxon>Brassicaceae</taxon>
        <taxon>Brassiceae</taxon>
        <taxon>Brassica</taxon>
    </lineage>
</organism>
<dbReference type="Proteomes" id="UP000712281">
    <property type="component" value="Unassembled WGS sequence"/>
</dbReference>
<name>A0A8S9JKZ9_BRACR</name>
<comment type="caution">
    <text evidence="1">The sequence shown here is derived from an EMBL/GenBank/DDBJ whole genome shotgun (WGS) entry which is preliminary data.</text>
</comment>
<protein>
    <submittedName>
        <fullName evidence="1">Uncharacterized protein</fullName>
    </submittedName>
</protein>